<proteinExistence type="predicted"/>
<gene>
    <name evidence="1" type="ORF">JF50_18170</name>
</gene>
<dbReference type="EMBL" id="JWIC01000007">
    <property type="protein sequence ID" value="KID56200.1"/>
    <property type="molecule type" value="Genomic_DNA"/>
</dbReference>
<dbReference type="AlphaFoldDB" id="A0A0C1Q9V6"/>
<dbReference type="Proteomes" id="UP000031327">
    <property type="component" value="Unassembled WGS sequence"/>
</dbReference>
<evidence type="ECO:0000313" key="1">
    <source>
        <dbReference type="EMBL" id="KID56200.1"/>
    </source>
</evidence>
<name>A0A0C1Q9V6_9GAMM</name>
<sequence length="136" mass="15156">MELNELSLKLSQYETEGASFESFFINNVGQDVLQVIVDGNDELPIFVTRTEEQILCICYLFSEQEITAQKQAELNDTLLRLNVPMPLSAFAKIDNKYAIFGALSTNSTLEQLGHEIVTLSANSIDALDAISDYLTE</sequence>
<dbReference type="InterPro" id="IPR019231">
    <property type="entry name" value="DUF2170"/>
</dbReference>
<evidence type="ECO:0000313" key="2">
    <source>
        <dbReference type="Proteomes" id="UP000031327"/>
    </source>
</evidence>
<organism evidence="1 2">
    <name type="scientific">Pseudoalteromonas luteoviolacea</name>
    <dbReference type="NCBI Taxonomy" id="43657"/>
    <lineage>
        <taxon>Bacteria</taxon>
        <taxon>Pseudomonadati</taxon>
        <taxon>Pseudomonadota</taxon>
        <taxon>Gammaproteobacteria</taxon>
        <taxon>Alteromonadales</taxon>
        <taxon>Pseudoalteromonadaceae</taxon>
        <taxon>Pseudoalteromonas</taxon>
    </lineage>
</organism>
<dbReference type="RefSeq" id="WP_039610773.1">
    <property type="nucleotide sequence ID" value="NZ_JWIC01000007.1"/>
</dbReference>
<reference evidence="1 2" key="1">
    <citation type="submission" date="2014-12" db="EMBL/GenBank/DDBJ databases">
        <title>Draft Genome Sequence of Pseudoalteromonas luteoviolacea HI1.</title>
        <authorList>
            <person name="Asahina A.Y."/>
            <person name="Hadfield M.G."/>
        </authorList>
    </citation>
    <scope>NUCLEOTIDE SEQUENCE [LARGE SCALE GENOMIC DNA]</scope>
    <source>
        <strain evidence="1 2">HI1</strain>
    </source>
</reference>
<accession>A0A0C1Q9V6</accession>
<dbReference type="OrthoDB" id="6196950at2"/>
<dbReference type="Pfam" id="PF09938">
    <property type="entry name" value="DUF2170"/>
    <property type="match status" value="1"/>
</dbReference>
<comment type="caution">
    <text evidence="1">The sequence shown here is derived from an EMBL/GenBank/DDBJ whole genome shotgun (WGS) entry which is preliminary data.</text>
</comment>
<evidence type="ECO:0008006" key="3">
    <source>
        <dbReference type="Google" id="ProtNLM"/>
    </source>
</evidence>
<protein>
    <recommendedName>
        <fullName evidence="3">DUF2170 family protein</fullName>
    </recommendedName>
</protein>